<comment type="caution">
    <text evidence="1">The sequence shown here is derived from an EMBL/GenBank/DDBJ whole genome shotgun (WGS) entry which is preliminary data.</text>
</comment>
<sequence>QIIDQNQRGTAPARAPAGSGDFAVPLIPPPPEGSLQFFNPFMGGSYQHPSAEGDGESVTRTRIRHRKQRQASSVASPASYTLSSAYSPSNAGSNITYELTHLGVHRTAESPYPTNDSRVLTSSAASVSRRRSSSTTTPQPIIPDGSSSSGSSSDRRPLGAAHGRSESVGSRVSSIRDGFEQRAQRDASPARVAGDGRAGAQTPNSRKVAQMRERIEEWQRTEAAPTPAVAAATGAPRDSAASGSSGGTALGAQLNVGEIEPVRSSATPMPAASTQEARLVPLTPVPNAGRPGRKTRRPTSKAQGSESKYSMGTGQSSNIPPSLFGSDQSSFSTPLLSRLPHMSVP</sequence>
<keyword evidence="2" id="KW-1185">Reference proteome</keyword>
<dbReference type="EMBL" id="JANBUP010004563">
    <property type="protein sequence ID" value="KAJ2793761.1"/>
    <property type="molecule type" value="Genomic_DNA"/>
</dbReference>
<protein>
    <submittedName>
        <fullName evidence="1">Uncharacterized protein</fullName>
    </submittedName>
</protein>
<feature type="non-terminal residue" evidence="1">
    <location>
        <position position="1"/>
    </location>
</feature>
<organism evidence="1 2">
    <name type="scientific">Coemansia furcata</name>
    <dbReference type="NCBI Taxonomy" id="417177"/>
    <lineage>
        <taxon>Eukaryota</taxon>
        <taxon>Fungi</taxon>
        <taxon>Fungi incertae sedis</taxon>
        <taxon>Zoopagomycota</taxon>
        <taxon>Kickxellomycotina</taxon>
        <taxon>Kickxellomycetes</taxon>
        <taxon>Kickxellales</taxon>
        <taxon>Kickxellaceae</taxon>
        <taxon>Coemansia</taxon>
    </lineage>
</organism>
<accession>A0ACC1KRI1</accession>
<gene>
    <name evidence="1" type="ORF">H4S07_006955</name>
</gene>
<proteinExistence type="predicted"/>
<reference evidence="1" key="1">
    <citation type="submission" date="2022-07" db="EMBL/GenBank/DDBJ databases">
        <title>Phylogenomic reconstructions and comparative analyses of Kickxellomycotina fungi.</title>
        <authorList>
            <person name="Reynolds N.K."/>
            <person name="Stajich J.E."/>
            <person name="Barry K."/>
            <person name="Grigoriev I.V."/>
            <person name="Crous P."/>
            <person name="Smith M.E."/>
        </authorList>
    </citation>
    <scope>NUCLEOTIDE SEQUENCE</scope>
    <source>
        <strain evidence="1">CBS 102833</strain>
    </source>
</reference>
<evidence type="ECO:0000313" key="2">
    <source>
        <dbReference type="Proteomes" id="UP001140096"/>
    </source>
</evidence>
<evidence type="ECO:0000313" key="1">
    <source>
        <dbReference type="EMBL" id="KAJ2793761.1"/>
    </source>
</evidence>
<name>A0ACC1KRI1_9FUNG</name>
<feature type="non-terminal residue" evidence="1">
    <location>
        <position position="345"/>
    </location>
</feature>
<dbReference type="Proteomes" id="UP001140096">
    <property type="component" value="Unassembled WGS sequence"/>
</dbReference>